<evidence type="ECO:0000313" key="5">
    <source>
        <dbReference type="EMBL" id="SHI43312.1"/>
    </source>
</evidence>
<dbReference type="InterPro" id="IPR036388">
    <property type="entry name" value="WH-like_DNA-bd_sf"/>
</dbReference>
<dbReference type="Pfam" id="PF00392">
    <property type="entry name" value="GntR"/>
    <property type="match status" value="1"/>
</dbReference>
<dbReference type="Proteomes" id="UP000184292">
    <property type="component" value="Unassembled WGS sequence"/>
</dbReference>
<keyword evidence="2" id="KW-0238">DNA-binding</keyword>
<dbReference type="GO" id="GO:0003677">
    <property type="term" value="F:DNA binding"/>
    <property type="evidence" value="ECO:0007669"/>
    <property type="project" value="UniProtKB-KW"/>
</dbReference>
<proteinExistence type="predicted"/>
<keyword evidence="3" id="KW-0804">Transcription</keyword>
<evidence type="ECO:0000313" key="6">
    <source>
        <dbReference type="Proteomes" id="UP000184292"/>
    </source>
</evidence>
<gene>
    <name evidence="5" type="ORF">SAMN05444417_0760</name>
</gene>
<dbReference type="SMART" id="SM00345">
    <property type="entry name" value="HTH_GNTR"/>
    <property type="match status" value="1"/>
</dbReference>
<dbReference type="Gene3D" id="1.10.10.10">
    <property type="entry name" value="Winged helix-like DNA-binding domain superfamily/Winged helix DNA-binding domain"/>
    <property type="match status" value="1"/>
</dbReference>
<evidence type="ECO:0000256" key="3">
    <source>
        <dbReference type="ARBA" id="ARBA00023163"/>
    </source>
</evidence>
<dbReference type="OrthoDB" id="7173258at2"/>
<dbReference type="CDD" id="cd07377">
    <property type="entry name" value="WHTH_GntR"/>
    <property type="match status" value="1"/>
</dbReference>
<protein>
    <submittedName>
        <fullName evidence="5">Transcriptional regulator, GntR family</fullName>
    </submittedName>
</protein>
<dbReference type="InterPro" id="IPR000524">
    <property type="entry name" value="Tscrpt_reg_HTH_GntR"/>
</dbReference>
<dbReference type="PANTHER" id="PTHR38445">
    <property type="entry name" value="HTH-TYPE TRANSCRIPTIONAL REPRESSOR YTRA"/>
    <property type="match status" value="1"/>
</dbReference>
<dbReference type="SUPFAM" id="SSF46785">
    <property type="entry name" value="Winged helix' DNA-binding domain"/>
    <property type="match status" value="1"/>
</dbReference>
<sequence length="326" mass="34207">MGDTDGDRARPRADMRARIVHSIADGSLGAGDALPSVRELAAEAGVAPMTVSKVYAQLRAAGLVESRPGSGTFVAPSALARLGASGADRVWSDLDAAIDRALDAGLSADDVTALFAARILRRTGRARPARVVVVGLFEDATRSYARRIAAQLGEAASVGAVTLGVQPGQVPAETADRLREAEIILTFAALVGRVEALGPAAPIVALRFIPSEETRMALASIDPMARVAVVSRFADYLPVLELGVRRFAPHVADVTVTQMETGDVAATVEGRSVVVMSTGAEAAAERAPAATHVEYRHVPDPADVDRLVRPLLDRMQADAPERKDAR</sequence>
<evidence type="ECO:0000256" key="1">
    <source>
        <dbReference type="ARBA" id="ARBA00023015"/>
    </source>
</evidence>
<dbReference type="STRING" id="1447782.SAMN05444417_0760"/>
<organism evidence="5 6">
    <name type="scientific">Wenxinia saemankumensis</name>
    <dbReference type="NCBI Taxonomy" id="1447782"/>
    <lineage>
        <taxon>Bacteria</taxon>
        <taxon>Pseudomonadati</taxon>
        <taxon>Pseudomonadota</taxon>
        <taxon>Alphaproteobacteria</taxon>
        <taxon>Rhodobacterales</taxon>
        <taxon>Roseobacteraceae</taxon>
        <taxon>Wenxinia</taxon>
    </lineage>
</organism>
<name>A0A1M6B3I5_9RHOB</name>
<dbReference type="RefSeq" id="WP_073326447.1">
    <property type="nucleotide sequence ID" value="NZ_FQYO01000001.1"/>
</dbReference>
<dbReference type="InterPro" id="IPR036390">
    <property type="entry name" value="WH_DNA-bd_sf"/>
</dbReference>
<keyword evidence="1" id="KW-0805">Transcription regulation</keyword>
<evidence type="ECO:0000256" key="2">
    <source>
        <dbReference type="ARBA" id="ARBA00023125"/>
    </source>
</evidence>
<dbReference type="EMBL" id="FQYO01000001">
    <property type="protein sequence ID" value="SHI43312.1"/>
    <property type="molecule type" value="Genomic_DNA"/>
</dbReference>
<dbReference type="PANTHER" id="PTHR38445:SF9">
    <property type="entry name" value="HTH-TYPE TRANSCRIPTIONAL REPRESSOR YTRA"/>
    <property type="match status" value="1"/>
</dbReference>
<evidence type="ECO:0000259" key="4">
    <source>
        <dbReference type="PROSITE" id="PS50949"/>
    </source>
</evidence>
<dbReference type="PROSITE" id="PS50949">
    <property type="entry name" value="HTH_GNTR"/>
    <property type="match status" value="1"/>
</dbReference>
<accession>A0A1M6B3I5</accession>
<dbReference type="AlphaFoldDB" id="A0A1M6B3I5"/>
<keyword evidence="6" id="KW-1185">Reference proteome</keyword>
<feature type="domain" description="HTH gntR-type" evidence="4">
    <location>
        <begin position="9"/>
        <end position="77"/>
    </location>
</feature>
<dbReference type="GO" id="GO:0003700">
    <property type="term" value="F:DNA-binding transcription factor activity"/>
    <property type="evidence" value="ECO:0007669"/>
    <property type="project" value="InterPro"/>
</dbReference>
<reference evidence="5 6" key="1">
    <citation type="submission" date="2016-11" db="EMBL/GenBank/DDBJ databases">
        <authorList>
            <person name="Jaros S."/>
            <person name="Januszkiewicz K."/>
            <person name="Wedrychowicz H."/>
        </authorList>
    </citation>
    <scope>NUCLEOTIDE SEQUENCE [LARGE SCALE GENOMIC DNA]</scope>
    <source>
        <strain evidence="5 6">DSM 100565</strain>
    </source>
</reference>